<dbReference type="EMBL" id="JAFFGZ010000001">
    <property type="protein sequence ID" value="KAK4647940.1"/>
    <property type="molecule type" value="Genomic_DNA"/>
</dbReference>
<dbReference type="RefSeq" id="XP_062736916.1">
    <property type="nucleotide sequence ID" value="XM_062873834.1"/>
</dbReference>
<reference evidence="2 3" key="1">
    <citation type="journal article" date="2023" name="bioRxiv">
        <title>High-quality genome assemblies of four members of thePodospora anserinaspecies complex.</title>
        <authorList>
            <person name="Ament-Velasquez S.L."/>
            <person name="Vogan A.A."/>
            <person name="Wallerman O."/>
            <person name="Hartmann F."/>
            <person name="Gautier V."/>
            <person name="Silar P."/>
            <person name="Giraud T."/>
            <person name="Johannesson H."/>
        </authorList>
    </citation>
    <scope>NUCLEOTIDE SEQUENCE [LARGE SCALE GENOMIC DNA]</scope>
    <source>
        <strain evidence="2 3">CBS 112042</strain>
    </source>
</reference>
<protein>
    <submittedName>
        <fullName evidence="2">Uncharacterized protein</fullName>
    </submittedName>
</protein>
<evidence type="ECO:0000313" key="3">
    <source>
        <dbReference type="Proteomes" id="UP001322138"/>
    </source>
</evidence>
<sequence>MKTRACKEDAATVTQHHAPETATEGPHIRQLKSDSREPEWCRRGAVRVVCYFSWKCLPAFLPALPATSWPPYASFHRSSRHVAAQSPEFLLADATCQNLLTSALQHSRHHGAYSAPGMEEAKSGWTFGDLRRRLRWARGVPSQMCGLQRADWRILGRLGKNSQKQFRTSSRLGRCLPTLASRRSVSSFDLCQVRHVGKVAGRQSYRALASWPCLPPETKAESRISLPIVAHRQSPGKPTSTRRGAGCALMVGQV</sequence>
<evidence type="ECO:0000313" key="2">
    <source>
        <dbReference type="EMBL" id="KAK4647940.1"/>
    </source>
</evidence>
<feature type="compositionally biased region" description="Basic and acidic residues" evidence="1">
    <location>
        <begin position="1"/>
        <end position="10"/>
    </location>
</feature>
<dbReference type="Proteomes" id="UP001322138">
    <property type="component" value="Unassembled WGS sequence"/>
</dbReference>
<gene>
    <name evidence="2" type="ORF">QC761_105783</name>
</gene>
<feature type="region of interest" description="Disordered" evidence="1">
    <location>
        <begin position="1"/>
        <end position="31"/>
    </location>
</feature>
<evidence type="ECO:0000256" key="1">
    <source>
        <dbReference type="SAM" id="MobiDB-lite"/>
    </source>
</evidence>
<organism evidence="2 3">
    <name type="scientific">Podospora bellae-mahoneyi</name>
    <dbReference type="NCBI Taxonomy" id="2093777"/>
    <lineage>
        <taxon>Eukaryota</taxon>
        <taxon>Fungi</taxon>
        <taxon>Dikarya</taxon>
        <taxon>Ascomycota</taxon>
        <taxon>Pezizomycotina</taxon>
        <taxon>Sordariomycetes</taxon>
        <taxon>Sordariomycetidae</taxon>
        <taxon>Sordariales</taxon>
        <taxon>Podosporaceae</taxon>
        <taxon>Podospora</taxon>
    </lineage>
</organism>
<name>A0ABR0FVF5_9PEZI</name>
<accession>A0ABR0FVF5</accession>
<proteinExistence type="predicted"/>
<keyword evidence="3" id="KW-1185">Reference proteome</keyword>
<comment type="caution">
    <text evidence="2">The sequence shown here is derived from an EMBL/GenBank/DDBJ whole genome shotgun (WGS) entry which is preliminary data.</text>
</comment>
<dbReference type="GeneID" id="87893316"/>